<dbReference type="PROSITE" id="PS51257">
    <property type="entry name" value="PROKAR_LIPOPROTEIN"/>
    <property type="match status" value="1"/>
</dbReference>
<dbReference type="RefSeq" id="WP_201430936.1">
    <property type="nucleotide sequence ID" value="NZ_JAEQBW010000003.1"/>
</dbReference>
<keyword evidence="4" id="KW-0433">Leucine-rich repeat</keyword>
<protein>
    <submittedName>
        <fullName evidence="9">Choice-of-anchor D domain-containing protein</fullName>
    </submittedName>
</protein>
<dbReference type="InterPro" id="IPR052574">
    <property type="entry name" value="CDIRP"/>
</dbReference>
<accession>A0A934WYC6</accession>
<dbReference type="InterPro" id="IPR032675">
    <property type="entry name" value="LRR_dom_sf"/>
</dbReference>
<dbReference type="GO" id="GO:0035591">
    <property type="term" value="F:signaling adaptor activity"/>
    <property type="evidence" value="ECO:0007669"/>
    <property type="project" value="TreeGrafter"/>
</dbReference>
<evidence type="ECO:0000256" key="5">
    <source>
        <dbReference type="ARBA" id="ARBA00022737"/>
    </source>
</evidence>
<keyword evidence="6" id="KW-0969">Cilium</keyword>
<dbReference type="Pfam" id="PF22544">
    <property type="entry name" value="HYDIN_VesB_CFA65-like_Ig"/>
    <property type="match status" value="2"/>
</dbReference>
<evidence type="ECO:0000256" key="3">
    <source>
        <dbReference type="ARBA" id="ARBA00022490"/>
    </source>
</evidence>
<evidence type="ECO:0000313" key="9">
    <source>
        <dbReference type="EMBL" id="MBK6265264.1"/>
    </source>
</evidence>
<dbReference type="AlphaFoldDB" id="A0A934WYC6"/>
<dbReference type="PANTHER" id="PTHR47566">
    <property type="match status" value="1"/>
</dbReference>
<evidence type="ECO:0000256" key="6">
    <source>
        <dbReference type="ARBA" id="ARBA00023069"/>
    </source>
</evidence>
<keyword evidence="7" id="KW-0966">Cell projection</keyword>
<dbReference type="InterPro" id="IPR025875">
    <property type="entry name" value="Leu-rich_rpt_4"/>
</dbReference>
<comment type="caution">
    <text evidence="9">The sequence shown here is derived from an EMBL/GenBank/DDBJ whole genome shotgun (WGS) entry which is preliminary data.</text>
</comment>
<evidence type="ECO:0000256" key="7">
    <source>
        <dbReference type="ARBA" id="ARBA00023273"/>
    </source>
</evidence>
<dbReference type="GO" id="GO:0005737">
    <property type="term" value="C:cytoplasm"/>
    <property type="evidence" value="ECO:0007669"/>
    <property type="project" value="UniProtKB-SubCell"/>
</dbReference>
<feature type="domain" description="HYDIN/VesB/CFA65-like Ig-like" evidence="8">
    <location>
        <begin position="151"/>
        <end position="238"/>
    </location>
</feature>
<dbReference type="InterPro" id="IPR053879">
    <property type="entry name" value="HYDIN_VesB_CFA65-like_Ig"/>
</dbReference>
<keyword evidence="3" id="KW-0963">Cytoplasm</keyword>
<dbReference type="Gene3D" id="2.60.40.10">
    <property type="entry name" value="Immunoglobulins"/>
    <property type="match status" value="3"/>
</dbReference>
<dbReference type="InterPro" id="IPR013783">
    <property type="entry name" value="Ig-like_fold"/>
</dbReference>
<dbReference type="NCBIfam" id="NF012200">
    <property type="entry name" value="choice_anch_D"/>
    <property type="match status" value="3"/>
</dbReference>
<reference evidence="9" key="1">
    <citation type="submission" date="2021-01" db="EMBL/GenBank/DDBJ databases">
        <title>Marivirga aurantiaca sp. nov., isolated from intertidal surface sediments.</title>
        <authorList>
            <person name="Zhang M."/>
        </authorList>
    </citation>
    <scope>NUCLEOTIDE SEQUENCE</scope>
    <source>
        <strain evidence="9">S37H4</strain>
    </source>
</reference>
<evidence type="ECO:0000313" key="10">
    <source>
        <dbReference type="Proteomes" id="UP000611723"/>
    </source>
</evidence>
<keyword evidence="5" id="KW-0677">Repeat</keyword>
<evidence type="ECO:0000256" key="1">
    <source>
        <dbReference type="ARBA" id="ARBA00004138"/>
    </source>
</evidence>
<dbReference type="Proteomes" id="UP000611723">
    <property type="component" value="Unassembled WGS sequence"/>
</dbReference>
<dbReference type="Pfam" id="PF12799">
    <property type="entry name" value="LRR_4"/>
    <property type="match status" value="1"/>
</dbReference>
<evidence type="ECO:0000259" key="8">
    <source>
        <dbReference type="Pfam" id="PF22544"/>
    </source>
</evidence>
<proteinExistence type="predicted"/>
<dbReference type="Gene3D" id="3.80.10.10">
    <property type="entry name" value="Ribonuclease Inhibitor"/>
    <property type="match status" value="1"/>
</dbReference>
<dbReference type="SUPFAM" id="SSF52058">
    <property type="entry name" value="L domain-like"/>
    <property type="match status" value="1"/>
</dbReference>
<feature type="domain" description="HYDIN/VesB/CFA65-like Ig-like" evidence="8">
    <location>
        <begin position="256"/>
        <end position="343"/>
    </location>
</feature>
<evidence type="ECO:0000256" key="2">
    <source>
        <dbReference type="ARBA" id="ARBA00004496"/>
    </source>
</evidence>
<gene>
    <name evidence="9" type="ORF">JKA74_09450</name>
</gene>
<name>A0A934WYC6_9BACT</name>
<dbReference type="PANTHER" id="PTHR47566:SF1">
    <property type="entry name" value="PROTEIN NUD1"/>
    <property type="match status" value="1"/>
</dbReference>
<evidence type="ECO:0000256" key="4">
    <source>
        <dbReference type="ARBA" id="ARBA00022614"/>
    </source>
</evidence>
<sequence length="677" mass="74324">MIIKQHLHKTRNMRIKIGIGTLLLLFILLSIVSCKEESEEPVAEFSISSEEVNFGEIEISKQLELNLSVTNTGGADLILESFNISGANANQFDLEVEDIEESVKANTTYEFSIIFRPDQEGQKAALLTIFTNIGDYEVELKGVALPEPVGILVIDPEVKDFGEVEINSTSTAVFTLTNTGNAQITVAEIVLQGNDMDSYQINPDVQSLAPEESYNVEVTFAPEIVGSKNASVMIKTNIGDYEMELTGIAIPEPVGILVIDSEMKDFGEVEINSTSTAVFNLSNVGNANLSISEIVLNEGDISDFQMNPDIQSLAPEESYDFEVTFAPETSGDKSAKISIVTNIGSYNIDLQGNAVFPEPVVNFSDAAFKASLLEHGLSISGEGISKIDTNNDGEIQLSEAESYNGTIKCHDAGISSLSGIEAFKNITRLSVLGNNLTSFDISHNTALVFLNCSANQLTSLDVSNNTALETIYCSNNELISLDLTQNVSLKGLYCNNNKLTHLNIQQNVGLEHLYCQANQLTLLEVYQNINLINLRCQLNQLNSLDISENVNLDFVDCSSNQLSVLNITQNTKLKTLVCSFNKLKKIDLLQNKELEYLYCDNNQLTNLYAIENSNLKTLWCHSNQLNYLTLSNGNNSILTQMKAHYNDNLYCIQIDPDFNPPSTWSKPAAASYSTGCP</sequence>
<organism evidence="9 10">
    <name type="scientific">Marivirga aurantiaca</name>
    <dbReference type="NCBI Taxonomy" id="2802615"/>
    <lineage>
        <taxon>Bacteria</taxon>
        <taxon>Pseudomonadati</taxon>
        <taxon>Bacteroidota</taxon>
        <taxon>Cytophagia</taxon>
        <taxon>Cytophagales</taxon>
        <taxon>Marivirgaceae</taxon>
        <taxon>Marivirga</taxon>
    </lineage>
</organism>
<keyword evidence="10" id="KW-1185">Reference proteome</keyword>
<comment type="subcellular location">
    <subcellularLocation>
        <location evidence="1">Cell projection</location>
        <location evidence="1">Cilium</location>
    </subcellularLocation>
    <subcellularLocation>
        <location evidence="2">Cytoplasm</location>
    </subcellularLocation>
</comment>
<dbReference type="EMBL" id="JAEQBW010000003">
    <property type="protein sequence ID" value="MBK6265264.1"/>
    <property type="molecule type" value="Genomic_DNA"/>
</dbReference>